<sequence>MMQAFEMTDLREMAFFRGLEIQQLQQGIFIGQQKYAREVLKKFNMEDCKSLCTLLAQNEKFSKDGAKKVDEGLYRNIIGCLMYLTTRRPDIMFPVNLLSRYMHCASGLHYKAAKRVLRYVKGTLDLGIKFEKKDKLVLHGFVDSNWAGSCDDMRSTSGYLFSLGSGCFCWSSKKQEIIAQSTAEAEYVSVAAAVNQALWLRKLMTDLKMVQDVATRTSVDN</sequence>
<dbReference type="Proteomes" id="UP000288805">
    <property type="component" value="Unassembled WGS sequence"/>
</dbReference>
<proteinExistence type="predicted"/>
<accession>A0A438IY39</accession>
<dbReference type="AlphaFoldDB" id="A0A438IY39"/>
<evidence type="ECO:0000313" key="2">
    <source>
        <dbReference type="Proteomes" id="UP000288805"/>
    </source>
</evidence>
<dbReference type="EMBL" id="QGNW01000075">
    <property type="protein sequence ID" value="RVX01624.1"/>
    <property type="molecule type" value="Genomic_DNA"/>
</dbReference>
<organism evidence="1 2">
    <name type="scientific">Vitis vinifera</name>
    <name type="common">Grape</name>
    <dbReference type="NCBI Taxonomy" id="29760"/>
    <lineage>
        <taxon>Eukaryota</taxon>
        <taxon>Viridiplantae</taxon>
        <taxon>Streptophyta</taxon>
        <taxon>Embryophyta</taxon>
        <taxon>Tracheophyta</taxon>
        <taxon>Spermatophyta</taxon>
        <taxon>Magnoliopsida</taxon>
        <taxon>eudicotyledons</taxon>
        <taxon>Gunneridae</taxon>
        <taxon>Pentapetalae</taxon>
        <taxon>rosids</taxon>
        <taxon>Vitales</taxon>
        <taxon>Vitaceae</taxon>
        <taxon>Viteae</taxon>
        <taxon>Vitis</taxon>
    </lineage>
</organism>
<gene>
    <name evidence="1" type="primary">RE2_1263</name>
    <name evidence="1" type="ORF">CK203_017439</name>
</gene>
<evidence type="ECO:0000313" key="1">
    <source>
        <dbReference type="EMBL" id="RVX01624.1"/>
    </source>
</evidence>
<comment type="caution">
    <text evidence="1">The sequence shown here is derived from an EMBL/GenBank/DDBJ whole genome shotgun (WGS) entry which is preliminary data.</text>
</comment>
<name>A0A438IY39_VITVI</name>
<dbReference type="PANTHER" id="PTHR11439:SF503">
    <property type="entry name" value="CYSTEINE-RICH RLK (RECEPTOR-LIKE PROTEIN KINASE) 8"/>
    <property type="match status" value="1"/>
</dbReference>
<reference evidence="1 2" key="1">
    <citation type="journal article" date="2018" name="PLoS Genet.">
        <title>Population sequencing reveals clonal diversity and ancestral inbreeding in the grapevine cultivar Chardonnay.</title>
        <authorList>
            <person name="Roach M.J."/>
            <person name="Johnson D.L."/>
            <person name="Bohlmann J."/>
            <person name="van Vuuren H.J."/>
            <person name="Jones S.J."/>
            <person name="Pretorius I.S."/>
            <person name="Schmidt S.A."/>
            <person name="Borneman A.R."/>
        </authorList>
    </citation>
    <scope>NUCLEOTIDE SEQUENCE [LARGE SCALE GENOMIC DNA]</scope>
    <source>
        <strain evidence="2">cv. Chardonnay</strain>
        <tissue evidence="1">Leaf</tissue>
    </source>
</reference>
<protein>
    <submittedName>
        <fullName evidence="1">Retrovirus-related Pol polyprotein from transposon RE2</fullName>
    </submittedName>
</protein>
<dbReference type="PANTHER" id="PTHR11439">
    <property type="entry name" value="GAG-POL-RELATED RETROTRANSPOSON"/>
    <property type="match status" value="1"/>
</dbReference>
<dbReference type="CDD" id="cd09272">
    <property type="entry name" value="RNase_HI_RT_Ty1"/>
    <property type="match status" value="1"/>
</dbReference>